<evidence type="ECO:0000313" key="6">
    <source>
        <dbReference type="EMBL" id="CAE0503678.1"/>
    </source>
</evidence>
<organism evidence="6">
    <name type="scientific">Dunaliella tertiolecta</name>
    <name type="common">Green alga</name>
    <dbReference type="NCBI Taxonomy" id="3047"/>
    <lineage>
        <taxon>Eukaryota</taxon>
        <taxon>Viridiplantae</taxon>
        <taxon>Chlorophyta</taxon>
        <taxon>core chlorophytes</taxon>
        <taxon>Chlorophyceae</taxon>
        <taxon>CS clade</taxon>
        <taxon>Chlamydomonadales</taxon>
        <taxon>Dunaliellaceae</taxon>
        <taxon>Dunaliella</taxon>
    </lineage>
</organism>
<dbReference type="PANTHER" id="PTHR15410">
    <property type="entry name" value="HIRA-INTERACTING PROTEIN 3"/>
    <property type="match status" value="1"/>
</dbReference>
<name>A0A7S3R6R2_DUNTE</name>
<reference evidence="6" key="1">
    <citation type="submission" date="2021-01" db="EMBL/GenBank/DDBJ databases">
        <authorList>
            <person name="Corre E."/>
            <person name="Pelletier E."/>
            <person name="Niang G."/>
            <person name="Scheremetjew M."/>
            <person name="Finn R."/>
            <person name="Kale V."/>
            <person name="Holt S."/>
            <person name="Cochrane G."/>
            <person name="Meng A."/>
            <person name="Brown T."/>
            <person name="Cohen L."/>
        </authorList>
    </citation>
    <scope>NUCLEOTIDE SEQUENCE</scope>
    <source>
        <strain evidence="6">CCMP1320</strain>
    </source>
</reference>
<feature type="region of interest" description="Disordered" evidence="4">
    <location>
        <begin position="292"/>
        <end position="364"/>
    </location>
</feature>
<dbReference type="InterPro" id="IPR037647">
    <property type="entry name" value="HIRIP3"/>
</dbReference>
<dbReference type="SMART" id="SM01082">
    <property type="entry name" value="CHZ"/>
    <property type="match status" value="1"/>
</dbReference>
<evidence type="ECO:0000256" key="3">
    <source>
        <dbReference type="ARBA" id="ARBA00023242"/>
    </source>
</evidence>
<keyword evidence="2" id="KW-0143">Chaperone</keyword>
<protein>
    <recommendedName>
        <fullName evidence="5">Histone chaperone domain-containing protein</fullName>
    </recommendedName>
</protein>
<feature type="compositionally biased region" description="Acidic residues" evidence="4">
    <location>
        <begin position="296"/>
        <end position="308"/>
    </location>
</feature>
<feature type="compositionally biased region" description="Basic residues" evidence="4">
    <location>
        <begin position="127"/>
        <end position="140"/>
    </location>
</feature>
<evidence type="ECO:0000259" key="5">
    <source>
        <dbReference type="SMART" id="SM01082"/>
    </source>
</evidence>
<evidence type="ECO:0000256" key="4">
    <source>
        <dbReference type="SAM" id="MobiDB-lite"/>
    </source>
</evidence>
<sequence>MSTAPPPPGIRDALLNRRKEIRKRLDVLNGKAVRRMLESDLGLEAKQLDPFKALVDNLIDEVVIGRSKDSQEDSQQQPPDTQPSRDQGVGGAPLPSKKAKDKYNDLAVTKDQARKPTPKTKAEPKAKPARKKASAQRKSKGLSDDESGEEEEEDTGSGSGSDEDQEVRPPPRKVSKANAKPAVKEPAGGPKFSKQVERLREICKKATIKIPPALYKRGPDGSEDRMLEGLEGLLAKHGLDANSKDSEIKAAKKQIERMRELEGIDTSNIMEAAGRRPRRAAASINFRAIYNQMGEGDSDAEGQEEEEMEQLRGGSKGGGSSEEGGEDAARGGQTKRRSKGSAGGGAQKRGRSADAHDMQGWLRR</sequence>
<feature type="compositionally biased region" description="Acidic residues" evidence="4">
    <location>
        <begin position="144"/>
        <end position="165"/>
    </location>
</feature>
<gene>
    <name evidence="6" type="ORF">DTER00134_LOCUS18751</name>
</gene>
<feature type="compositionally biased region" description="Low complexity" evidence="4">
    <location>
        <begin position="73"/>
        <end position="87"/>
    </location>
</feature>
<dbReference type="PANTHER" id="PTHR15410:SF2">
    <property type="entry name" value="HIRA-INTERACTING PROTEIN 3"/>
    <property type="match status" value="1"/>
</dbReference>
<dbReference type="InterPro" id="IPR019098">
    <property type="entry name" value="Histone_chaperone_domain_CHZ"/>
</dbReference>
<evidence type="ECO:0000256" key="2">
    <source>
        <dbReference type="ARBA" id="ARBA00023186"/>
    </source>
</evidence>
<proteinExistence type="predicted"/>
<accession>A0A7S3R6R2</accession>
<dbReference type="GO" id="GO:0005634">
    <property type="term" value="C:nucleus"/>
    <property type="evidence" value="ECO:0007669"/>
    <property type="project" value="UniProtKB-SubCell"/>
</dbReference>
<feature type="region of interest" description="Disordered" evidence="4">
    <location>
        <begin position="65"/>
        <end position="198"/>
    </location>
</feature>
<comment type="subcellular location">
    <subcellularLocation>
        <location evidence="1">Nucleus</location>
    </subcellularLocation>
</comment>
<evidence type="ECO:0000256" key="1">
    <source>
        <dbReference type="ARBA" id="ARBA00004123"/>
    </source>
</evidence>
<keyword evidence="3" id="KW-0539">Nucleus</keyword>
<dbReference type="AlphaFoldDB" id="A0A7S3R6R2"/>
<dbReference type="EMBL" id="HBIP01030865">
    <property type="protein sequence ID" value="CAE0503678.1"/>
    <property type="molecule type" value="Transcribed_RNA"/>
</dbReference>
<feature type="domain" description="Histone chaperone" evidence="5">
    <location>
        <begin position="255"/>
        <end position="293"/>
    </location>
</feature>